<dbReference type="PROSITE" id="PS51382">
    <property type="entry name" value="SPX"/>
    <property type="match status" value="1"/>
</dbReference>
<evidence type="ECO:0000259" key="9">
    <source>
        <dbReference type="PROSITE" id="PS51382"/>
    </source>
</evidence>
<dbReference type="GO" id="GO:0000329">
    <property type="term" value="C:fungal-type vacuole membrane"/>
    <property type="evidence" value="ECO:0007669"/>
    <property type="project" value="TreeGrafter"/>
</dbReference>
<feature type="transmembrane region" description="Helical" evidence="8">
    <location>
        <begin position="695"/>
        <end position="717"/>
    </location>
</feature>
<feature type="compositionally biased region" description="Low complexity" evidence="7">
    <location>
        <begin position="556"/>
        <end position="566"/>
    </location>
</feature>
<dbReference type="InterPro" id="IPR018966">
    <property type="entry name" value="VTC_domain"/>
</dbReference>
<reference evidence="10 11" key="1">
    <citation type="submission" date="2016-02" db="EMBL/GenBank/DDBJ databases">
        <title>Complete genome sequence and transcriptome regulation of the pentose utilising yeast Sugiyamaella lignohabitans.</title>
        <authorList>
            <person name="Bellasio M."/>
            <person name="Peymann A."/>
            <person name="Valli M."/>
            <person name="Sipitzky M."/>
            <person name="Graf A."/>
            <person name="Sauer M."/>
            <person name="Marx H."/>
            <person name="Mattanovich D."/>
        </authorList>
    </citation>
    <scope>NUCLEOTIDE SEQUENCE [LARGE SCALE GENOMIC DNA]</scope>
    <source>
        <strain evidence="10 11">CBS 10342</strain>
    </source>
</reference>
<dbReference type="RefSeq" id="XP_018737344.1">
    <property type="nucleotide sequence ID" value="XM_018879426.1"/>
</dbReference>
<keyword evidence="5 8" id="KW-0472">Membrane</keyword>
<dbReference type="PANTHER" id="PTHR46140:SF2">
    <property type="entry name" value="VACUOLAR TRANSPORTER CHAPERONE 3 COMPLEX SUBUNIT 3-RELATED"/>
    <property type="match status" value="1"/>
</dbReference>
<evidence type="ECO:0000313" key="11">
    <source>
        <dbReference type="Proteomes" id="UP000189580"/>
    </source>
</evidence>
<dbReference type="InterPro" id="IPR003807">
    <property type="entry name" value="DUF202"/>
</dbReference>
<keyword evidence="11" id="KW-1185">Reference proteome</keyword>
<evidence type="ECO:0000256" key="2">
    <source>
        <dbReference type="ARBA" id="ARBA00022554"/>
    </source>
</evidence>
<protein>
    <submittedName>
        <fullName evidence="10">Vtc2p</fullName>
    </submittedName>
</protein>
<dbReference type="OrthoDB" id="6493944at2759"/>
<dbReference type="Pfam" id="PF09359">
    <property type="entry name" value="VTC"/>
    <property type="match status" value="1"/>
</dbReference>
<proteinExistence type="predicted"/>
<keyword evidence="2" id="KW-0926">Vacuole</keyword>
<evidence type="ECO:0000256" key="4">
    <source>
        <dbReference type="ARBA" id="ARBA00022989"/>
    </source>
</evidence>
<keyword evidence="6" id="KW-0175">Coiled coil</keyword>
<dbReference type="AlphaFoldDB" id="A0A161HMF1"/>
<name>A0A161HMF1_9ASCO</name>
<organism evidence="10 11">
    <name type="scientific">Sugiyamaella lignohabitans</name>
    <dbReference type="NCBI Taxonomy" id="796027"/>
    <lineage>
        <taxon>Eukaryota</taxon>
        <taxon>Fungi</taxon>
        <taxon>Dikarya</taxon>
        <taxon>Ascomycota</taxon>
        <taxon>Saccharomycotina</taxon>
        <taxon>Dipodascomycetes</taxon>
        <taxon>Dipodascales</taxon>
        <taxon>Trichomonascaceae</taxon>
        <taxon>Sugiyamaella</taxon>
    </lineage>
</organism>
<dbReference type="Pfam" id="PF02656">
    <property type="entry name" value="DUF202"/>
    <property type="match status" value="1"/>
</dbReference>
<feature type="domain" description="SPX" evidence="9">
    <location>
        <begin position="1"/>
        <end position="142"/>
    </location>
</feature>
<dbReference type="InterPro" id="IPR051572">
    <property type="entry name" value="VTC_Complex_Subunit"/>
</dbReference>
<dbReference type="GeneID" id="30034396"/>
<dbReference type="GO" id="GO:0033254">
    <property type="term" value="C:vacuolar transporter chaperone complex"/>
    <property type="evidence" value="ECO:0007669"/>
    <property type="project" value="UniProtKB-ARBA"/>
</dbReference>
<dbReference type="KEGG" id="slb:AWJ20_2480"/>
<feature type="coiled-coil region" evidence="6">
    <location>
        <begin position="71"/>
        <end position="101"/>
    </location>
</feature>
<evidence type="ECO:0000256" key="8">
    <source>
        <dbReference type="SAM" id="Phobius"/>
    </source>
</evidence>
<accession>A0A161HMF1</accession>
<sequence>MLFGLRLANEVYPPWKQEYISYEKLKKLLKESVISDSGEQDSSWTEQDETKFGTFLDSELEKVYSFESAKYTELSKRIADIEKTVEQAQNLDAKKVEAELEEILELASQLDRFRRVNFTGFAKIVKKHDRLHPKYKVKPLLQVRLNALPFHSEDYSPLLYRLSGLYSVLSENYGTGAYPTSASAVMSSFHRASGFKTLKFWIHPDNVMEVKTKILRHLPVLVYNSGSDNGDDDESTDPVVTSLYLDNKNFDIYDAQLEKKRDSNNDTVIPSLRLRWHGRLYENPNITLEQKYDDKVVRINLKSKHINQFLDGNASTLIERQVAKLKARNTSPAQIDAYKSAAHDLDAYIQDHQLEPMLRTVHTRTAFEIPGDDRVRIILDNDISFIKEDSLNQDSPIREPGSWHRADLDIPGIADPLKVLRKSEYSKFPYAVLEVRVKTNGKTSTGAGSAPASGSNKPYPAWIEELINGHLVTEIPNFSKFVQGVANLYTENDHVDGLPFWLPELEHDIRQDPTEVYKRNRLASSDYPKTLPSTKLLNAVQATSSNAYEPDEDSSDGGVSSGVSSAKRGSVGFPTYTHSGPKLDVDSEDEEVVLPPGVKEPSTYIKNSGAVKVETKVWLANERTFNRWLHVTTLLSALTFTLYSSVERSFSVQHAELIAYFLFALTIFSGIWGYGIYMQRLKHISARSEKHLDNVYGPLIIAFGLLAALIINFAAAFKHHRDNGLPVPIPAPSSPAPAPAPTISP</sequence>
<evidence type="ECO:0000256" key="3">
    <source>
        <dbReference type="ARBA" id="ARBA00022692"/>
    </source>
</evidence>
<evidence type="ECO:0000256" key="7">
    <source>
        <dbReference type="SAM" id="MobiDB-lite"/>
    </source>
</evidence>
<dbReference type="EMBL" id="CP014503">
    <property type="protein sequence ID" value="ANB14867.1"/>
    <property type="molecule type" value="Genomic_DNA"/>
</dbReference>
<evidence type="ECO:0000256" key="1">
    <source>
        <dbReference type="ARBA" id="ARBA00004128"/>
    </source>
</evidence>
<evidence type="ECO:0000313" key="10">
    <source>
        <dbReference type="EMBL" id="ANB14867.1"/>
    </source>
</evidence>
<keyword evidence="3 8" id="KW-0812">Transmembrane</keyword>
<dbReference type="InterPro" id="IPR004331">
    <property type="entry name" value="SPX_dom"/>
</dbReference>
<dbReference type="InterPro" id="IPR042267">
    <property type="entry name" value="VTC_sf"/>
</dbReference>
<evidence type="ECO:0000256" key="5">
    <source>
        <dbReference type="ARBA" id="ARBA00023136"/>
    </source>
</evidence>
<keyword evidence="4 8" id="KW-1133">Transmembrane helix</keyword>
<feature type="transmembrane region" description="Helical" evidence="8">
    <location>
        <begin position="657"/>
        <end position="675"/>
    </location>
</feature>
<dbReference type="Gene3D" id="3.20.100.30">
    <property type="entry name" value="VTC, catalytic tunnel domain"/>
    <property type="match status" value="1"/>
</dbReference>
<dbReference type="Proteomes" id="UP000189580">
    <property type="component" value="Chromosome b"/>
</dbReference>
<feature type="region of interest" description="Disordered" evidence="7">
    <location>
        <begin position="544"/>
        <end position="566"/>
    </location>
</feature>
<evidence type="ECO:0000256" key="6">
    <source>
        <dbReference type="SAM" id="Coils"/>
    </source>
</evidence>
<dbReference type="GO" id="GO:0006799">
    <property type="term" value="P:polyphosphate biosynthetic process"/>
    <property type="evidence" value="ECO:0007669"/>
    <property type="project" value="EnsemblFungi"/>
</dbReference>
<comment type="subcellular location">
    <subcellularLocation>
        <location evidence="1">Vacuole membrane</location>
        <topology evidence="1">Multi-pass membrane protein</topology>
    </subcellularLocation>
</comment>
<dbReference type="PANTHER" id="PTHR46140">
    <property type="entry name" value="VACUOLAR TRANSPORTER CHAPERONE 1-RELATED"/>
    <property type="match status" value="1"/>
</dbReference>
<gene>
    <name evidence="10" type="primary">VTC2</name>
    <name evidence="10" type="ORF">AWJ20_2480</name>
</gene>
<dbReference type="CDD" id="cd14480">
    <property type="entry name" value="SPX_VTC2_like"/>
    <property type="match status" value="1"/>
</dbReference>